<dbReference type="AlphaFoldDB" id="A0A6V8KBI2"/>
<reference evidence="3 4" key="2">
    <citation type="submission" date="2020-03" db="EMBL/GenBank/DDBJ databases">
        <authorList>
            <person name="Ichikawa N."/>
            <person name="Kimura A."/>
            <person name="Kitahashi Y."/>
            <person name="Uohara A."/>
        </authorList>
    </citation>
    <scope>NUCLEOTIDE SEQUENCE [LARGE SCALE GENOMIC DNA]</scope>
    <source>
        <strain evidence="3 4">NBRC 108639</strain>
    </source>
</reference>
<feature type="compositionally biased region" description="Basic and acidic residues" evidence="1">
    <location>
        <begin position="1"/>
        <end position="17"/>
    </location>
</feature>
<sequence>MQDREGTSPDTPTDQHVHGGAPMIELPEGQQSNLGPFFNESADDLNVSIRKLVAGLDTLGIRPYADNAPSWSWVMFCLDRIETLRREVARVRADAASAPASVDASFVARKREFSARTFGPQALAGVIDHIRKELVEVEADPTDLGEWVDVIMLGLDGAWRAGHEPQEILDAIVAKQARCEARTWPDWRTTDPGQAIEHDRGVAPAESVVGAPTAISALRAGARKMCPSRWCRPTASRPPKRCWPNANGSCWSSRARVPPRLAGCTTRTPDHAHLGSRARPLP</sequence>
<keyword evidence="4" id="KW-1185">Reference proteome</keyword>
<evidence type="ECO:0000313" key="3">
    <source>
        <dbReference type="EMBL" id="GFJ79509.1"/>
    </source>
</evidence>
<evidence type="ECO:0000256" key="1">
    <source>
        <dbReference type="SAM" id="MobiDB-lite"/>
    </source>
</evidence>
<name>A0A6V8KBI2_9ACTN</name>
<feature type="region of interest" description="Disordered" evidence="1">
    <location>
        <begin position="261"/>
        <end position="282"/>
    </location>
</feature>
<feature type="domain" description="dATP/dGTP diphosphohydrolase MazZ" evidence="2">
    <location>
        <begin position="110"/>
        <end position="199"/>
    </location>
</feature>
<organism evidence="3 4">
    <name type="scientific">Phytohabitans houttuyneae</name>
    <dbReference type="NCBI Taxonomy" id="1076126"/>
    <lineage>
        <taxon>Bacteria</taxon>
        <taxon>Bacillati</taxon>
        <taxon>Actinomycetota</taxon>
        <taxon>Actinomycetes</taxon>
        <taxon>Micromonosporales</taxon>
        <taxon>Micromonosporaceae</taxon>
    </lineage>
</organism>
<proteinExistence type="predicted"/>
<comment type="caution">
    <text evidence="3">The sequence shown here is derived from an EMBL/GenBank/DDBJ whole genome shotgun (WGS) entry which is preliminary data.</text>
</comment>
<dbReference type="EMBL" id="BLPF01000001">
    <property type="protein sequence ID" value="GFJ79509.1"/>
    <property type="molecule type" value="Genomic_DNA"/>
</dbReference>
<protein>
    <recommendedName>
        <fullName evidence="2">dATP/dGTP diphosphohydrolase MazZ domain-containing protein</fullName>
    </recommendedName>
</protein>
<gene>
    <name evidence="3" type="ORF">Phou_036890</name>
</gene>
<accession>A0A6V8KBI2</accession>
<feature type="region of interest" description="Disordered" evidence="1">
    <location>
        <begin position="1"/>
        <end position="25"/>
    </location>
</feature>
<evidence type="ECO:0000313" key="4">
    <source>
        <dbReference type="Proteomes" id="UP000482800"/>
    </source>
</evidence>
<reference evidence="3 4" key="1">
    <citation type="submission" date="2020-03" db="EMBL/GenBank/DDBJ databases">
        <title>Whole genome shotgun sequence of Phytohabitans houttuyneae NBRC 108639.</title>
        <authorList>
            <person name="Komaki H."/>
            <person name="Tamura T."/>
        </authorList>
    </citation>
    <scope>NUCLEOTIDE SEQUENCE [LARGE SCALE GENOMIC DNA]</scope>
    <source>
        <strain evidence="3 4">NBRC 108639</strain>
    </source>
</reference>
<dbReference type="Pfam" id="PF04447">
    <property type="entry name" value="dATP-dGTP_PPHyd"/>
    <property type="match status" value="1"/>
</dbReference>
<dbReference type="InterPro" id="IPR007538">
    <property type="entry name" value="dATP/dGTP_dipphydrolase_MazZ"/>
</dbReference>
<dbReference type="Proteomes" id="UP000482800">
    <property type="component" value="Unassembled WGS sequence"/>
</dbReference>
<evidence type="ECO:0000259" key="2">
    <source>
        <dbReference type="Pfam" id="PF04447"/>
    </source>
</evidence>